<evidence type="ECO:0000256" key="2">
    <source>
        <dbReference type="ARBA" id="ARBA00010942"/>
    </source>
</evidence>
<dbReference type="FunFam" id="3.30.2090.10:FF:000001">
    <property type="entry name" value="Efflux pump membrane transporter"/>
    <property type="match status" value="1"/>
</dbReference>
<dbReference type="Gene3D" id="3.30.70.1440">
    <property type="entry name" value="Multidrug efflux transporter AcrB pore domain"/>
    <property type="match status" value="1"/>
</dbReference>
<feature type="transmembrane region" description="Helical" evidence="9">
    <location>
        <begin position="899"/>
        <end position="919"/>
    </location>
</feature>
<evidence type="ECO:0000313" key="10">
    <source>
        <dbReference type="EMBL" id="MDA7417288.1"/>
    </source>
</evidence>
<evidence type="ECO:0000256" key="7">
    <source>
        <dbReference type="ARBA" id="ARBA00022989"/>
    </source>
</evidence>
<feature type="transmembrane region" description="Helical" evidence="9">
    <location>
        <begin position="925"/>
        <end position="950"/>
    </location>
</feature>
<keyword evidence="8 9" id="KW-0472">Membrane</keyword>
<evidence type="ECO:0000256" key="8">
    <source>
        <dbReference type="ARBA" id="ARBA00023136"/>
    </source>
</evidence>
<sequence>MISRYFIDRPIFAWVIAITIMLAGALAIHLLPLTRYPTVAPPSVSIFAYYPGANAQTLENSVTQVIEQQLTGLDGYLYMTARSDSSGRVQILVSFQPGTDPDTAQTQVQNRVQQATRRLPTAVQEQGVTVRKAGVATDLFVTLYDTTGRMTPGDVADFLVSDLQDVISRVNGVGEVQVIGGQYAMRIWLDPFKLRSYALTPSDVQAAIQAQNVQLAAGQIGDQPAPPGQQLNAVVNAQSRLRTAEEFQAILLRSNPDGSLVQLKDVARVELGSANYTFSGNFNGHPASGIAVRLAPDANALESIAAVKTQVEQMRGAFPPGVEVFYPVDSTPFVEQAIGDVVKTLIEGIVLVVLVMFLFLQNWRATLIPAIAVPVVLLGTFGVLSVFGYSINMLTMFGMVLAIGLLVDDAIVVVENVERIMEEEHLPPKEATRKSMGEITGALIGIGVVLSAVFLPMAFFGGATGIIYRQFSITVVSAMVLSVIVALVLTPALCATLLKQHAAGHEKKTTGFFGWFNRFFDRQVERYDGSLRKRLPRRALFMGIYVLICGGMVMMFMKTPTGFLPDEDQGSIIVNYSLPEGATLEQTRAVAQRISTYFREQEAASVDGVFTSPGFSSAGSGQNLGQAFVKLKDWADRPGADNSVFAIRERARRALANDPVARLITVIVPPAVSGLGNSAGFDLQLQNTASLPRDEFLALRDKLLARARADQDLRQMRFSGLEDQPQLQVDIDRAKAGALGIAQAQINTLLSSTIGSVYIGDFIDRERVKSVYLQADAPYRMNPEDIGLWSLRTGDGAMAPFSTIANTYWTYGPSALYRYNGMPSFNIQGEAAPGFSSGEALQRIEQYVAELPDTVRGAWTGLSYQEKLASGQALALYLISLLVVFLALAALYESWTIPISVLLVVPLGIVGALVAANLRGLNNDIFFQVGLLTTMGLAAKNAILIVEFAADGERRGLKLWDATLQAAKLRLRPILMTSLAFGAGVIPLTIASGAGSGSQHAIGTGVIGGVVTGTVLAIFFVPLFYLIVRSLFGRHKDDAAPEPAAAH</sequence>
<dbReference type="SUPFAM" id="SSF82714">
    <property type="entry name" value="Multidrug efflux transporter AcrB TolC docking domain, DN and DC subdomains"/>
    <property type="match status" value="2"/>
</dbReference>
<organism evidence="10 11">
    <name type="scientific">Xenophilus arseniciresistens</name>
    <dbReference type="NCBI Taxonomy" id="1283306"/>
    <lineage>
        <taxon>Bacteria</taxon>
        <taxon>Pseudomonadati</taxon>
        <taxon>Pseudomonadota</taxon>
        <taxon>Betaproteobacteria</taxon>
        <taxon>Burkholderiales</taxon>
        <taxon>Comamonadaceae</taxon>
        <taxon>Xenophilus</taxon>
    </lineage>
</organism>
<evidence type="ECO:0000256" key="1">
    <source>
        <dbReference type="ARBA" id="ARBA00004429"/>
    </source>
</evidence>
<dbReference type="NCBIfam" id="TIGR00915">
    <property type="entry name" value="2A0602"/>
    <property type="match status" value="1"/>
</dbReference>
<keyword evidence="4" id="KW-1003">Cell membrane</keyword>
<keyword evidence="7 9" id="KW-1133">Transmembrane helix</keyword>
<feature type="transmembrane region" description="Helical" evidence="9">
    <location>
        <begin position="971"/>
        <end position="990"/>
    </location>
</feature>
<feature type="transmembrane region" description="Helical" evidence="9">
    <location>
        <begin position="471"/>
        <end position="498"/>
    </location>
</feature>
<keyword evidence="11" id="KW-1185">Reference proteome</keyword>
<dbReference type="AlphaFoldDB" id="A0AAE3N985"/>
<gene>
    <name evidence="10" type="ORF">PGB34_13035</name>
</gene>
<dbReference type="GO" id="GO:0005886">
    <property type="term" value="C:plasma membrane"/>
    <property type="evidence" value="ECO:0007669"/>
    <property type="project" value="UniProtKB-SubCell"/>
</dbReference>
<dbReference type="PRINTS" id="PR00702">
    <property type="entry name" value="ACRIFLAVINRP"/>
</dbReference>
<dbReference type="GO" id="GO:0042910">
    <property type="term" value="F:xenobiotic transmembrane transporter activity"/>
    <property type="evidence" value="ECO:0007669"/>
    <property type="project" value="TreeGrafter"/>
</dbReference>
<feature type="transmembrane region" description="Helical" evidence="9">
    <location>
        <begin position="367"/>
        <end position="387"/>
    </location>
</feature>
<dbReference type="NCBIfam" id="NF000282">
    <property type="entry name" value="RND_permease_1"/>
    <property type="match status" value="1"/>
</dbReference>
<dbReference type="SUPFAM" id="SSF82866">
    <property type="entry name" value="Multidrug efflux transporter AcrB transmembrane domain"/>
    <property type="match status" value="2"/>
</dbReference>
<feature type="transmembrane region" description="Helical" evidence="9">
    <location>
        <begin position="1002"/>
        <end position="1028"/>
    </location>
</feature>
<evidence type="ECO:0000256" key="6">
    <source>
        <dbReference type="ARBA" id="ARBA00022692"/>
    </source>
</evidence>
<feature type="transmembrane region" description="Helical" evidence="9">
    <location>
        <begin position="341"/>
        <end position="360"/>
    </location>
</feature>
<dbReference type="PANTHER" id="PTHR32063:SF32">
    <property type="entry name" value="AMINOGLYCOSIDE EFFLUX PUMP-RELATED"/>
    <property type="match status" value="1"/>
</dbReference>
<dbReference type="SUPFAM" id="SSF82693">
    <property type="entry name" value="Multidrug efflux transporter AcrB pore domain, PN1, PN2, PC1 and PC2 subdomains"/>
    <property type="match status" value="3"/>
</dbReference>
<evidence type="ECO:0000256" key="3">
    <source>
        <dbReference type="ARBA" id="ARBA00022448"/>
    </source>
</evidence>
<evidence type="ECO:0000256" key="5">
    <source>
        <dbReference type="ARBA" id="ARBA00022519"/>
    </source>
</evidence>
<accession>A0AAE3N985</accession>
<evidence type="ECO:0000256" key="9">
    <source>
        <dbReference type="RuleBase" id="RU364070"/>
    </source>
</evidence>
<dbReference type="Proteomes" id="UP001212602">
    <property type="component" value="Unassembled WGS sequence"/>
</dbReference>
<proteinExistence type="inferred from homology"/>
<feature type="transmembrane region" description="Helical" evidence="9">
    <location>
        <begin position="539"/>
        <end position="557"/>
    </location>
</feature>
<comment type="similarity">
    <text evidence="2 9">Belongs to the resistance-nodulation-cell division (RND) (TC 2.A.6) family.</text>
</comment>
<dbReference type="Gene3D" id="3.30.70.1320">
    <property type="entry name" value="Multidrug efflux transporter AcrB pore domain like"/>
    <property type="match status" value="1"/>
</dbReference>
<dbReference type="InterPro" id="IPR027463">
    <property type="entry name" value="AcrB_DN_DC_subdom"/>
</dbReference>
<evidence type="ECO:0000256" key="4">
    <source>
        <dbReference type="ARBA" id="ARBA00022475"/>
    </source>
</evidence>
<protein>
    <recommendedName>
        <fullName evidence="9">Efflux pump membrane transporter</fullName>
    </recommendedName>
</protein>
<evidence type="ECO:0000313" key="11">
    <source>
        <dbReference type="Proteomes" id="UP001212602"/>
    </source>
</evidence>
<feature type="transmembrane region" description="Helical" evidence="9">
    <location>
        <begin position="393"/>
        <end position="414"/>
    </location>
</feature>
<dbReference type="PANTHER" id="PTHR32063">
    <property type="match status" value="1"/>
</dbReference>
<feature type="transmembrane region" description="Helical" evidence="9">
    <location>
        <begin position="12"/>
        <end position="31"/>
    </location>
</feature>
<keyword evidence="6 9" id="KW-0812">Transmembrane</keyword>
<dbReference type="Gene3D" id="1.20.1640.10">
    <property type="entry name" value="Multidrug efflux transporter AcrB transmembrane domain"/>
    <property type="match status" value="2"/>
</dbReference>
<dbReference type="Gene3D" id="3.30.2090.10">
    <property type="entry name" value="Multidrug efflux transporter AcrB TolC docking domain, DN and DC subdomains"/>
    <property type="match status" value="2"/>
</dbReference>
<dbReference type="FunFam" id="3.30.70.1430:FF:000001">
    <property type="entry name" value="Efflux pump membrane transporter"/>
    <property type="match status" value="1"/>
</dbReference>
<dbReference type="FunFam" id="1.20.1640.10:FF:000001">
    <property type="entry name" value="Efflux pump membrane transporter"/>
    <property type="match status" value="1"/>
</dbReference>
<dbReference type="EMBL" id="JAQIPB010000006">
    <property type="protein sequence ID" value="MDA7417288.1"/>
    <property type="molecule type" value="Genomic_DNA"/>
</dbReference>
<dbReference type="InterPro" id="IPR001036">
    <property type="entry name" value="Acrflvin-R"/>
</dbReference>
<dbReference type="Pfam" id="PF00873">
    <property type="entry name" value="ACR_tran"/>
    <property type="match status" value="1"/>
</dbReference>
<dbReference type="GO" id="GO:0009636">
    <property type="term" value="P:response to toxic substance"/>
    <property type="evidence" value="ECO:0007669"/>
    <property type="project" value="UniProtKB-ARBA"/>
</dbReference>
<name>A0AAE3N985_9BURK</name>
<feature type="transmembrane region" description="Helical" evidence="9">
    <location>
        <begin position="874"/>
        <end position="892"/>
    </location>
</feature>
<comment type="caution">
    <text evidence="10">The sequence shown here is derived from an EMBL/GenBank/DDBJ whole genome shotgun (WGS) entry which is preliminary data.</text>
</comment>
<keyword evidence="5 9" id="KW-0997">Cell inner membrane</keyword>
<reference evidence="10" key="1">
    <citation type="submission" date="2023-01" db="EMBL/GenBank/DDBJ databases">
        <title>Xenophilus mangrovi sp. nov., isolated from soil of Mangrove nature reserve.</title>
        <authorList>
            <person name="Xu S."/>
            <person name="Liu Z."/>
            <person name="Xu Y."/>
        </authorList>
    </citation>
    <scope>NUCLEOTIDE SEQUENCE</scope>
    <source>
        <strain evidence="10">YW8</strain>
    </source>
</reference>
<dbReference type="GO" id="GO:0015562">
    <property type="term" value="F:efflux transmembrane transporter activity"/>
    <property type="evidence" value="ECO:0007669"/>
    <property type="project" value="InterPro"/>
</dbReference>
<dbReference type="InterPro" id="IPR004764">
    <property type="entry name" value="MdtF-like"/>
</dbReference>
<comment type="subcellular location">
    <subcellularLocation>
        <location evidence="1 9">Cell inner membrane</location>
        <topology evidence="1 9">Multi-pass membrane protein</topology>
    </subcellularLocation>
</comment>
<dbReference type="Gene3D" id="3.30.70.1430">
    <property type="entry name" value="Multidrug efflux transporter AcrB pore domain"/>
    <property type="match status" value="2"/>
</dbReference>
<feature type="transmembrane region" description="Helical" evidence="9">
    <location>
        <begin position="435"/>
        <end position="459"/>
    </location>
</feature>
<keyword evidence="3 9" id="KW-0813">Transport</keyword>